<keyword evidence="3" id="KW-1185">Reference proteome</keyword>
<sequence length="81" mass="8517">MAGYVPSRDPGSGNYLASGVFEVHHKVPGGLGHPACGRVGGGTQDPDPASSNTDSDQYAGFVPTHRAHDRHRTRLRAKAPL</sequence>
<name>A0ABQ4JZ58_SALAC</name>
<evidence type="ECO:0000313" key="2">
    <source>
        <dbReference type="EMBL" id="GIM87212.1"/>
    </source>
</evidence>
<organism evidence="2 3">
    <name type="scientific">Salinispora arenicola</name>
    <dbReference type="NCBI Taxonomy" id="168697"/>
    <lineage>
        <taxon>Bacteria</taxon>
        <taxon>Bacillati</taxon>
        <taxon>Actinomycetota</taxon>
        <taxon>Actinomycetes</taxon>
        <taxon>Micromonosporales</taxon>
        <taxon>Micromonosporaceae</taxon>
        <taxon>Salinispora</taxon>
    </lineage>
</organism>
<feature type="compositionally biased region" description="Basic residues" evidence="1">
    <location>
        <begin position="65"/>
        <end position="81"/>
    </location>
</feature>
<evidence type="ECO:0000256" key="1">
    <source>
        <dbReference type="SAM" id="MobiDB-lite"/>
    </source>
</evidence>
<dbReference type="Proteomes" id="UP000677457">
    <property type="component" value="Unassembled WGS sequence"/>
</dbReference>
<gene>
    <name evidence="2" type="ORF">Sar04_39480</name>
</gene>
<accession>A0ABQ4JZ58</accession>
<dbReference type="EMBL" id="BOQM01000032">
    <property type="protein sequence ID" value="GIM87212.1"/>
    <property type="molecule type" value="Genomic_DNA"/>
</dbReference>
<comment type="caution">
    <text evidence="2">The sequence shown here is derived from an EMBL/GenBank/DDBJ whole genome shotgun (WGS) entry which is preliminary data.</text>
</comment>
<proteinExistence type="predicted"/>
<feature type="region of interest" description="Disordered" evidence="1">
    <location>
        <begin position="32"/>
        <end position="81"/>
    </location>
</feature>
<protein>
    <submittedName>
        <fullName evidence="2">Uncharacterized protein</fullName>
    </submittedName>
</protein>
<evidence type="ECO:0000313" key="3">
    <source>
        <dbReference type="Proteomes" id="UP000677457"/>
    </source>
</evidence>
<reference evidence="2 3" key="1">
    <citation type="submission" date="2021-03" db="EMBL/GenBank/DDBJ databases">
        <title>Whole genome shotgun sequence of Salinispora arenicola NBRC 105043.</title>
        <authorList>
            <person name="Komaki H."/>
            <person name="Tamura T."/>
        </authorList>
    </citation>
    <scope>NUCLEOTIDE SEQUENCE [LARGE SCALE GENOMIC DNA]</scope>
    <source>
        <strain evidence="2 3">NBRC 105043</strain>
    </source>
</reference>